<feature type="compositionally biased region" description="Basic and acidic residues" evidence="1">
    <location>
        <begin position="71"/>
        <end position="91"/>
    </location>
</feature>
<name>A0A424YCL7_9FIRM</name>
<evidence type="ECO:0000259" key="2">
    <source>
        <dbReference type="SMART" id="SM00966"/>
    </source>
</evidence>
<feature type="region of interest" description="Disordered" evidence="1">
    <location>
        <begin position="67"/>
        <end position="91"/>
    </location>
</feature>
<evidence type="ECO:0000313" key="4">
    <source>
        <dbReference type="Proteomes" id="UP000285138"/>
    </source>
</evidence>
<dbReference type="Proteomes" id="UP000285138">
    <property type="component" value="Unassembled WGS sequence"/>
</dbReference>
<dbReference type="SMART" id="SM00966">
    <property type="entry name" value="SpoVT_AbrB"/>
    <property type="match status" value="1"/>
</dbReference>
<dbReference type="SUPFAM" id="SSF89447">
    <property type="entry name" value="AbrB/MazE/MraZ-like"/>
    <property type="match status" value="1"/>
</dbReference>
<gene>
    <name evidence="3" type="ORF">D5R97_07190</name>
</gene>
<dbReference type="GO" id="GO:0003677">
    <property type="term" value="F:DNA binding"/>
    <property type="evidence" value="ECO:0007669"/>
    <property type="project" value="UniProtKB-KW"/>
</dbReference>
<keyword evidence="3" id="KW-0238">DNA-binding</keyword>
<dbReference type="InterPro" id="IPR007159">
    <property type="entry name" value="SpoVT-AbrB_dom"/>
</dbReference>
<dbReference type="InterPro" id="IPR037914">
    <property type="entry name" value="SpoVT-AbrB_sf"/>
</dbReference>
<dbReference type="Gene3D" id="2.10.260.10">
    <property type="match status" value="1"/>
</dbReference>
<dbReference type="AlphaFoldDB" id="A0A424YCL7"/>
<reference evidence="3 4" key="1">
    <citation type="submission" date="2018-08" db="EMBL/GenBank/DDBJ databases">
        <title>The metabolism and importance of syntrophic acetate oxidation coupled to methane or sulfide production in haloalkaline environments.</title>
        <authorList>
            <person name="Timmers P.H.A."/>
            <person name="Vavourakis C.D."/>
            <person name="Sorokin D.Y."/>
            <person name="Sinninghe Damste J.S."/>
            <person name="Muyzer G."/>
            <person name="Stams A.J.M."/>
            <person name="Plugge C.M."/>
        </authorList>
    </citation>
    <scope>NUCLEOTIDE SEQUENCE [LARGE SCALE GENOMIC DNA]</scope>
    <source>
        <strain evidence="3">MSAO_Bac1</strain>
    </source>
</reference>
<evidence type="ECO:0000313" key="3">
    <source>
        <dbReference type="EMBL" id="RQD74779.1"/>
    </source>
</evidence>
<feature type="domain" description="SpoVT-AbrB" evidence="2">
    <location>
        <begin position="6"/>
        <end position="52"/>
    </location>
</feature>
<organism evidence="3 4">
    <name type="scientific">Candidatus Syntrophonatronum acetioxidans</name>
    <dbReference type="NCBI Taxonomy" id="1795816"/>
    <lineage>
        <taxon>Bacteria</taxon>
        <taxon>Bacillati</taxon>
        <taxon>Bacillota</taxon>
        <taxon>Clostridia</taxon>
        <taxon>Eubacteriales</taxon>
        <taxon>Syntrophomonadaceae</taxon>
        <taxon>Candidatus Syntrophonatronum</taxon>
    </lineage>
</organism>
<comment type="caution">
    <text evidence="3">The sequence shown here is derived from an EMBL/GenBank/DDBJ whole genome shotgun (WGS) entry which is preliminary data.</text>
</comment>
<evidence type="ECO:0000256" key="1">
    <source>
        <dbReference type="SAM" id="MobiDB-lite"/>
    </source>
</evidence>
<dbReference type="Pfam" id="PF04014">
    <property type="entry name" value="MazE_antitoxin"/>
    <property type="match status" value="1"/>
</dbReference>
<protein>
    <submittedName>
        <fullName evidence="3">AbrB/MazE/SpoVT family DNA-binding domain-containing protein</fullName>
    </submittedName>
</protein>
<proteinExistence type="predicted"/>
<sequence>MIIGKSRITGKGQLQLPAKIRKKIGAEIGDELLFKENDKGEIIIKIVKKENISSLAGALPVKKKFPGIEEEERKSREKVAEKAGKYDEEKK</sequence>
<dbReference type="EMBL" id="QZAA01000186">
    <property type="protein sequence ID" value="RQD74779.1"/>
    <property type="molecule type" value="Genomic_DNA"/>
</dbReference>
<accession>A0A424YCL7</accession>